<keyword evidence="5 8" id="KW-0805">Transcription regulation</keyword>
<keyword evidence="10" id="KW-1185">Reference proteome</keyword>
<evidence type="ECO:0000256" key="4">
    <source>
        <dbReference type="ARBA" id="ARBA00022491"/>
    </source>
</evidence>
<sequence length="98" mass="11159">MKDDDWQNTVNFLQQAFADNYQFDIFKLLLTTDERSALVTRVKIVKALLEGTINQRQLKDQLGIGIATVTRGSNSLKDVSPQFKQWLETSLLDKQKGA</sequence>
<comment type="similarity">
    <text evidence="2 8">Belongs to the TrpR family.</text>
</comment>
<accession>A0ABP9N9Z5</accession>
<dbReference type="InterPro" id="IPR013335">
    <property type="entry name" value="Trp_repress_bac"/>
</dbReference>
<dbReference type="RefSeq" id="WP_345491811.1">
    <property type="nucleotide sequence ID" value="NZ_BAABHY010000005.1"/>
</dbReference>
<gene>
    <name evidence="8 9" type="primary">trpR</name>
    <name evidence="9" type="ORF">GCM10023211_20250</name>
</gene>
<feature type="DNA-binding region" evidence="8">
    <location>
        <begin position="55"/>
        <end position="78"/>
    </location>
</feature>
<evidence type="ECO:0000256" key="3">
    <source>
        <dbReference type="ARBA" id="ARBA00022490"/>
    </source>
</evidence>
<evidence type="ECO:0000256" key="7">
    <source>
        <dbReference type="ARBA" id="ARBA00023163"/>
    </source>
</evidence>
<dbReference type="PANTHER" id="PTHR38025">
    <property type="entry name" value="TRP OPERON REPRESSOR"/>
    <property type="match status" value="1"/>
</dbReference>
<keyword evidence="3 8" id="KW-0963">Cytoplasm</keyword>
<dbReference type="HAMAP" id="MF_00475">
    <property type="entry name" value="Trp_repressor"/>
    <property type="match status" value="1"/>
</dbReference>
<dbReference type="NCBIfam" id="TIGR01321">
    <property type="entry name" value="TrpR"/>
    <property type="match status" value="1"/>
</dbReference>
<proteinExistence type="inferred from homology"/>
<dbReference type="PIRSF" id="PIRSF003196">
    <property type="entry name" value="Trp_repressor"/>
    <property type="match status" value="1"/>
</dbReference>
<keyword evidence="6 8" id="KW-0238">DNA-binding</keyword>
<dbReference type="Gene3D" id="1.10.1270.10">
    <property type="entry name" value="TrpR-like"/>
    <property type="match status" value="1"/>
</dbReference>
<dbReference type="InterPro" id="IPR000831">
    <property type="entry name" value="Trp_repress"/>
</dbReference>
<comment type="subcellular location">
    <subcellularLocation>
        <location evidence="1 8">Cytoplasm</location>
    </subcellularLocation>
</comment>
<keyword evidence="4 8" id="KW-0678">Repressor</keyword>
<dbReference type="Pfam" id="PF01371">
    <property type="entry name" value="Trp_repressor"/>
    <property type="match status" value="1"/>
</dbReference>
<dbReference type="PANTHER" id="PTHR38025:SF1">
    <property type="entry name" value="TRP OPERON REPRESSOR"/>
    <property type="match status" value="1"/>
</dbReference>
<dbReference type="InterPro" id="IPR038116">
    <property type="entry name" value="TrpR-like_sf"/>
</dbReference>
<evidence type="ECO:0000313" key="9">
    <source>
        <dbReference type="EMBL" id="GAA5112879.1"/>
    </source>
</evidence>
<evidence type="ECO:0000313" key="10">
    <source>
        <dbReference type="Proteomes" id="UP001500171"/>
    </source>
</evidence>
<name>A0ABP9N9Z5_9GAMM</name>
<evidence type="ECO:0000256" key="6">
    <source>
        <dbReference type="ARBA" id="ARBA00023125"/>
    </source>
</evidence>
<evidence type="ECO:0000256" key="1">
    <source>
        <dbReference type="ARBA" id="ARBA00004496"/>
    </source>
</evidence>
<comment type="subunit">
    <text evidence="8">Homodimer.</text>
</comment>
<comment type="function">
    <text evidence="8">This protein is an aporepressor. When complexed with L-tryptophan it binds the operator region of the trp operon and prevents the initiation of transcription.</text>
</comment>
<dbReference type="InterPro" id="IPR010921">
    <property type="entry name" value="Trp_repressor/repl_initiator"/>
</dbReference>
<protein>
    <recommendedName>
        <fullName evidence="8">Trp operon repressor homolog</fullName>
    </recommendedName>
</protein>
<dbReference type="Proteomes" id="UP001500171">
    <property type="component" value="Unassembled WGS sequence"/>
</dbReference>
<evidence type="ECO:0000256" key="2">
    <source>
        <dbReference type="ARBA" id="ARBA00007027"/>
    </source>
</evidence>
<comment type="caution">
    <text evidence="9">The sequence shown here is derived from an EMBL/GenBank/DDBJ whole genome shotgun (WGS) entry which is preliminary data.</text>
</comment>
<dbReference type="EMBL" id="BAABHY010000005">
    <property type="protein sequence ID" value="GAA5112879.1"/>
    <property type="molecule type" value="Genomic_DNA"/>
</dbReference>
<keyword evidence="7 8" id="KW-0804">Transcription</keyword>
<organism evidence="9 10">
    <name type="scientific">Orbus sasakiae</name>
    <dbReference type="NCBI Taxonomy" id="1078475"/>
    <lineage>
        <taxon>Bacteria</taxon>
        <taxon>Pseudomonadati</taxon>
        <taxon>Pseudomonadota</taxon>
        <taxon>Gammaproteobacteria</taxon>
        <taxon>Orbales</taxon>
        <taxon>Orbaceae</taxon>
        <taxon>Orbus</taxon>
    </lineage>
</organism>
<reference evidence="10" key="1">
    <citation type="journal article" date="2019" name="Int. J. Syst. Evol. Microbiol.">
        <title>The Global Catalogue of Microorganisms (GCM) 10K type strain sequencing project: providing services to taxonomists for standard genome sequencing and annotation.</title>
        <authorList>
            <consortium name="The Broad Institute Genomics Platform"/>
            <consortium name="The Broad Institute Genome Sequencing Center for Infectious Disease"/>
            <person name="Wu L."/>
            <person name="Ma J."/>
        </authorList>
    </citation>
    <scope>NUCLEOTIDE SEQUENCE [LARGE SCALE GENOMIC DNA]</scope>
    <source>
        <strain evidence="10">JCM 18050</strain>
    </source>
</reference>
<evidence type="ECO:0000256" key="8">
    <source>
        <dbReference type="HAMAP-Rule" id="MF_00475"/>
    </source>
</evidence>
<evidence type="ECO:0000256" key="5">
    <source>
        <dbReference type="ARBA" id="ARBA00023015"/>
    </source>
</evidence>
<dbReference type="SUPFAM" id="SSF48295">
    <property type="entry name" value="TrpR-like"/>
    <property type="match status" value="1"/>
</dbReference>